<evidence type="ECO:0000313" key="1">
    <source>
        <dbReference type="EMBL" id="SQH76765.1"/>
    </source>
</evidence>
<reference evidence="2" key="1">
    <citation type="submission" date="2018-06" db="EMBL/GenBank/DDBJ databases">
        <authorList>
            <person name="Cea G.-C."/>
            <person name="William W."/>
        </authorList>
    </citation>
    <scope>NUCLEOTIDE SEQUENCE [LARGE SCALE GENOMIC DNA]</scope>
    <source>
        <strain evidence="2">DB21MT-2</strain>
    </source>
</reference>
<accession>A0A330M496</accession>
<evidence type="ECO:0000313" key="2">
    <source>
        <dbReference type="Proteomes" id="UP000250123"/>
    </source>
</evidence>
<dbReference type="Proteomes" id="UP000250123">
    <property type="component" value="Chromosome SHEWBE"/>
</dbReference>
<sequence>MAFLFFSCPNAHFRLSYRPFIESLGLDDSFSQLNQRKTYADQC</sequence>
<proteinExistence type="predicted"/>
<protein>
    <submittedName>
        <fullName evidence="1">Uncharacterized protein</fullName>
    </submittedName>
</protein>
<name>A0A330M496_9GAMM</name>
<dbReference type="EMBL" id="LS483452">
    <property type="protein sequence ID" value="SQH76765.1"/>
    <property type="molecule type" value="Genomic_DNA"/>
</dbReference>
<dbReference type="KEGG" id="sbk:SHEWBE_2802"/>
<dbReference type="AlphaFoldDB" id="A0A330M496"/>
<organism evidence="1 2">
    <name type="scientific">Shewanella benthica</name>
    <dbReference type="NCBI Taxonomy" id="43661"/>
    <lineage>
        <taxon>Bacteria</taxon>
        <taxon>Pseudomonadati</taxon>
        <taxon>Pseudomonadota</taxon>
        <taxon>Gammaproteobacteria</taxon>
        <taxon>Alteromonadales</taxon>
        <taxon>Shewanellaceae</taxon>
        <taxon>Shewanella</taxon>
    </lineage>
</organism>
<gene>
    <name evidence="1" type="ORF">SHEWBE_2802</name>
</gene>